<evidence type="ECO:0000256" key="1">
    <source>
        <dbReference type="ARBA" id="ARBA00005278"/>
    </source>
</evidence>
<dbReference type="EMBL" id="FORT01000023">
    <property type="protein sequence ID" value="SFK89414.1"/>
    <property type="molecule type" value="Genomic_DNA"/>
</dbReference>
<dbReference type="InterPro" id="IPR050768">
    <property type="entry name" value="UPF0353/GerABKA_families"/>
</dbReference>
<evidence type="ECO:0000313" key="6">
    <source>
        <dbReference type="Proteomes" id="UP000198915"/>
    </source>
</evidence>
<dbReference type="PANTHER" id="PTHR22550">
    <property type="entry name" value="SPORE GERMINATION PROTEIN"/>
    <property type="match status" value="1"/>
</dbReference>
<keyword evidence="2 4" id="KW-0472">Membrane</keyword>
<organism evidence="5 6">
    <name type="scientific">Brevibacillus centrosporus</name>
    <dbReference type="NCBI Taxonomy" id="54910"/>
    <lineage>
        <taxon>Bacteria</taxon>
        <taxon>Bacillati</taxon>
        <taxon>Bacillota</taxon>
        <taxon>Bacilli</taxon>
        <taxon>Bacillales</taxon>
        <taxon>Paenibacillaceae</taxon>
        <taxon>Brevibacillus</taxon>
    </lineage>
</organism>
<dbReference type="PANTHER" id="PTHR22550:SF5">
    <property type="entry name" value="LEUCINE ZIPPER PROTEIN 4"/>
    <property type="match status" value="1"/>
</dbReference>
<protein>
    <submittedName>
        <fullName evidence="5">Spore germination protein KA</fullName>
    </submittedName>
</protein>
<feature type="transmembrane region" description="Helical" evidence="4">
    <location>
        <begin position="440"/>
        <end position="465"/>
    </location>
</feature>
<feature type="transmembrane region" description="Helical" evidence="4">
    <location>
        <begin position="410"/>
        <end position="428"/>
    </location>
</feature>
<evidence type="ECO:0000256" key="2">
    <source>
        <dbReference type="ARBA" id="ARBA00023136"/>
    </source>
</evidence>
<accession>A0A1I4D6N3</accession>
<gene>
    <name evidence="5" type="ORF">SAMN05518846_1239</name>
</gene>
<dbReference type="PIRSF" id="PIRSF005690">
    <property type="entry name" value="GerBA"/>
    <property type="match status" value="1"/>
</dbReference>
<feature type="transmembrane region" description="Helical" evidence="4">
    <location>
        <begin position="318"/>
        <end position="340"/>
    </location>
</feature>
<dbReference type="GO" id="GO:0009847">
    <property type="term" value="P:spore germination"/>
    <property type="evidence" value="ECO:0007669"/>
    <property type="project" value="InterPro"/>
</dbReference>
<evidence type="ECO:0000256" key="4">
    <source>
        <dbReference type="SAM" id="Phobius"/>
    </source>
</evidence>
<feature type="transmembrane region" description="Helical" evidence="4">
    <location>
        <begin position="360"/>
        <end position="378"/>
    </location>
</feature>
<comment type="similarity">
    <text evidence="1">Belongs to the GerABKA family.</text>
</comment>
<sequence>MRDLTTWFKAKIRQKQIREERIYSYHSSTEGDKHIHSEVEINKQEIRSIFGNTADLHTIGIRVQGREGMLSYLSSTIDLQMVNQIFMEPLSDLDGTESEIDNDEELERYMQTSFSGKKYVMASTLNQLTWLILSGYVVVCLDGMTRAVALYCPQKSQRAIEEPTTQTVIKGPKEGFTESAEQSITLIRKRIKNPKLRFEPFQLGTETHTSIYLAYIEGIINPAILQEVRKRIQSIHTNAVFDSGMIEEFITDKTMTPFPLVFNTERPDTTAANLISGKAMIIVDGSPFVLSMPATLNDFFQISEDYYQPFMMATFIRFIRYIAFLIALIMPAAYVAIITYHHELLPTPLMISIMAQRESIPFPAVVEVLIMEFTFEILREAGIRMPRAVGMTVSVVGGLVIGQAAVEAGIISSIMVIIVALTAIASFVSPVYSFSMAARLLRFGLVILAASLGLYGVMLGLFFMVGHLNSLRSFGIPYLSPMAPFILEDQKDVILRLPVFSMKKRPTSNQPADVIKQPNAHSPTPPQKEGT</sequence>
<dbReference type="Pfam" id="PF03323">
    <property type="entry name" value="GerA"/>
    <property type="match status" value="1"/>
</dbReference>
<dbReference type="AlphaFoldDB" id="A0A1I4D6N3"/>
<dbReference type="GO" id="GO:0016020">
    <property type="term" value="C:membrane"/>
    <property type="evidence" value="ECO:0007669"/>
    <property type="project" value="InterPro"/>
</dbReference>
<dbReference type="InterPro" id="IPR004995">
    <property type="entry name" value="Spore_Ger"/>
</dbReference>
<evidence type="ECO:0000313" key="5">
    <source>
        <dbReference type="EMBL" id="SFK89414.1"/>
    </source>
</evidence>
<feature type="transmembrane region" description="Helical" evidence="4">
    <location>
        <begin position="385"/>
        <end position="404"/>
    </location>
</feature>
<feature type="region of interest" description="Disordered" evidence="3">
    <location>
        <begin position="504"/>
        <end position="531"/>
    </location>
</feature>
<reference evidence="6" key="1">
    <citation type="submission" date="2016-10" db="EMBL/GenBank/DDBJ databases">
        <authorList>
            <person name="Varghese N."/>
            <person name="Submissions S."/>
        </authorList>
    </citation>
    <scope>NUCLEOTIDE SEQUENCE [LARGE SCALE GENOMIC DNA]</scope>
    <source>
        <strain evidence="6">OK042</strain>
    </source>
</reference>
<keyword evidence="4" id="KW-1133">Transmembrane helix</keyword>
<proteinExistence type="inferred from homology"/>
<evidence type="ECO:0000256" key="3">
    <source>
        <dbReference type="SAM" id="MobiDB-lite"/>
    </source>
</evidence>
<dbReference type="RefSeq" id="WP_092276278.1">
    <property type="nucleotide sequence ID" value="NZ_BJOE01000002.1"/>
</dbReference>
<keyword evidence="4" id="KW-0812">Transmembrane</keyword>
<name>A0A1I4D6N3_9BACL</name>
<dbReference type="Proteomes" id="UP000198915">
    <property type="component" value="Unassembled WGS sequence"/>
</dbReference>
<dbReference type="STRING" id="1884381.SAMN05518846_1239"/>
<keyword evidence="6" id="KW-1185">Reference proteome</keyword>